<evidence type="ECO:0000313" key="2">
    <source>
        <dbReference type="EMBL" id="KAF9980186.1"/>
    </source>
</evidence>
<feature type="region of interest" description="Disordered" evidence="1">
    <location>
        <begin position="16"/>
        <end position="52"/>
    </location>
</feature>
<dbReference type="Proteomes" id="UP000749646">
    <property type="component" value="Unassembled WGS sequence"/>
</dbReference>
<evidence type="ECO:0000313" key="3">
    <source>
        <dbReference type="Proteomes" id="UP000749646"/>
    </source>
</evidence>
<evidence type="ECO:0000256" key="1">
    <source>
        <dbReference type="SAM" id="MobiDB-lite"/>
    </source>
</evidence>
<comment type="caution">
    <text evidence="2">The sequence shown here is derived from an EMBL/GenBank/DDBJ whole genome shotgun (WGS) entry which is preliminary data.</text>
</comment>
<feature type="region of interest" description="Disordered" evidence="1">
    <location>
        <begin position="536"/>
        <end position="581"/>
    </location>
</feature>
<feature type="region of interest" description="Disordered" evidence="1">
    <location>
        <begin position="374"/>
        <end position="462"/>
    </location>
</feature>
<feature type="region of interest" description="Disordered" evidence="1">
    <location>
        <begin position="61"/>
        <end position="80"/>
    </location>
</feature>
<proteinExistence type="predicted"/>
<keyword evidence="3" id="KW-1185">Reference proteome</keyword>
<dbReference type="Gene3D" id="1.25.40.20">
    <property type="entry name" value="Ankyrin repeat-containing domain"/>
    <property type="match status" value="1"/>
</dbReference>
<feature type="compositionally biased region" description="Low complexity" evidence="1">
    <location>
        <begin position="21"/>
        <end position="31"/>
    </location>
</feature>
<organism evidence="2 3">
    <name type="scientific">Modicella reniformis</name>
    <dbReference type="NCBI Taxonomy" id="1440133"/>
    <lineage>
        <taxon>Eukaryota</taxon>
        <taxon>Fungi</taxon>
        <taxon>Fungi incertae sedis</taxon>
        <taxon>Mucoromycota</taxon>
        <taxon>Mortierellomycotina</taxon>
        <taxon>Mortierellomycetes</taxon>
        <taxon>Mortierellales</taxon>
        <taxon>Mortierellaceae</taxon>
        <taxon>Modicella</taxon>
    </lineage>
</organism>
<dbReference type="InterPro" id="IPR036770">
    <property type="entry name" value="Ankyrin_rpt-contain_sf"/>
</dbReference>
<feature type="compositionally biased region" description="Polar residues" evidence="1">
    <location>
        <begin position="67"/>
        <end position="80"/>
    </location>
</feature>
<feature type="compositionally biased region" description="Polar residues" evidence="1">
    <location>
        <begin position="389"/>
        <end position="399"/>
    </location>
</feature>
<accession>A0A9P6JHW8</accession>
<name>A0A9P6JHW8_9FUNG</name>
<protein>
    <recommendedName>
        <fullName evidence="4">IPT/TIG domain-containing protein</fullName>
    </recommendedName>
</protein>
<sequence>MYGSTTNVDPITSAAHLSFDSTNSPTSTTSPLVKNRSPQLPAQALTRGPQERYPDAAVVRREPGNPQCHSNLQQEQHGLQHSVVTQSPKDAWADQGHFPLLLGEVSCKSISVRGGSHVILSGMNFREGVEVVFACPQLGKSDTPKVVRPRILKNTEMDLVSPNILDWWVLANSIRPCRELGVSITLVCAGAKDIDTTFQMSAVEDSEIELLHVIIRLHRQVIQTNLNDQQGVDPDTKHAAKQRTMNLLSLERPPSVTPSEHLALGIMFMLCDFHDRFSPEGMEIILAKTQDGHDMLHLAALQGQTTLVREIARHLLTRFQAQAMSESAIFCKNPNGDTAIDFARSLGHMEIVQVLTSTLEAAQEFKTVMLQTPKRPLPTLPTRRRTESVAENTGSQYSTAIFPAPAPALARPLPPTPTASPYNEPEPNSQQPLSYFPTVSSAGTGKNDSSESLATVGSSHPPVQRIQTVQAIVEEEDVTTEPLNTVFDNPPTYTNYESSTDMLRSQPSQHTTTAHKHCAHRGPVWQWHLARSAINSDPPDLGAVQTSASDPAPSHCSPTASKAQSDACEPTETVYDPDDDK</sequence>
<evidence type="ECO:0008006" key="4">
    <source>
        <dbReference type="Google" id="ProtNLM"/>
    </source>
</evidence>
<dbReference type="OrthoDB" id="2442557at2759"/>
<reference evidence="2" key="1">
    <citation type="journal article" date="2020" name="Fungal Divers.">
        <title>Resolving the Mortierellaceae phylogeny through synthesis of multi-gene phylogenetics and phylogenomics.</title>
        <authorList>
            <person name="Vandepol N."/>
            <person name="Liber J."/>
            <person name="Desiro A."/>
            <person name="Na H."/>
            <person name="Kennedy M."/>
            <person name="Barry K."/>
            <person name="Grigoriev I.V."/>
            <person name="Miller A.N."/>
            <person name="O'Donnell K."/>
            <person name="Stajich J.E."/>
            <person name="Bonito G."/>
        </authorList>
    </citation>
    <scope>NUCLEOTIDE SEQUENCE</scope>
    <source>
        <strain evidence="2">MES-2147</strain>
    </source>
</reference>
<feature type="compositionally biased region" description="Polar residues" evidence="1">
    <location>
        <begin position="426"/>
        <end position="458"/>
    </location>
</feature>
<dbReference type="EMBL" id="JAAAHW010003890">
    <property type="protein sequence ID" value="KAF9980186.1"/>
    <property type="molecule type" value="Genomic_DNA"/>
</dbReference>
<dbReference type="AlphaFoldDB" id="A0A9P6JHW8"/>
<dbReference type="SUPFAM" id="SSF48403">
    <property type="entry name" value="Ankyrin repeat"/>
    <property type="match status" value="1"/>
</dbReference>
<gene>
    <name evidence="2" type="ORF">BGZ65_005435</name>
</gene>